<organism evidence="3 4">
    <name type="scientific">Celeribacter halophilus</name>
    <dbReference type="NCBI Taxonomy" id="576117"/>
    <lineage>
        <taxon>Bacteria</taxon>
        <taxon>Pseudomonadati</taxon>
        <taxon>Pseudomonadota</taxon>
        <taxon>Alphaproteobacteria</taxon>
        <taxon>Rhodobacterales</taxon>
        <taxon>Roseobacteraceae</taxon>
        <taxon>Celeribacter</taxon>
    </lineage>
</organism>
<dbReference type="PANTHER" id="PTHR35848">
    <property type="entry name" value="OXALATE-BINDING PROTEIN"/>
    <property type="match status" value="1"/>
</dbReference>
<accession>A0A1I3QZ59</accession>
<evidence type="ECO:0000256" key="1">
    <source>
        <dbReference type="ARBA" id="ARBA00022723"/>
    </source>
</evidence>
<name>A0A1I3QZ59_9RHOB</name>
<reference evidence="3 4" key="1">
    <citation type="submission" date="2016-10" db="EMBL/GenBank/DDBJ databases">
        <authorList>
            <person name="de Groot N.N."/>
        </authorList>
    </citation>
    <scope>NUCLEOTIDE SEQUENCE [LARGE SCALE GENOMIC DNA]</scope>
    <source>
        <strain evidence="3 4">CGMCC 1.8891</strain>
    </source>
</reference>
<dbReference type="Proteomes" id="UP000183299">
    <property type="component" value="Unassembled WGS sequence"/>
</dbReference>
<proteinExistence type="predicted"/>
<evidence type="ECO:0000313" key="3">
    <source>
        <dbReference type="EMBL" id="SFJ38571.1"/>
    </source>
</evidence>
<dbReference type="InterPro" id="IPR051610">
    <property type="entry name" value="GPI/OXD"/>
</dbReference>
<evidence type="ECO:0000313" key="4">
    <source>
        <dbReference type="Proteomes" id="UP000183299"/>
    </source>
</evidence>
<dbReference type="RefSeq" id="WP_231730497.1">
    <property type="nucleotide sequence ID" value="NZ_FORY01000004.1"/>
</dbReference>
<dbReference type="InterPro" id="IPR013096">
    <property type="entry name" value="Cupin_2"/>
</dbReference>
<dbReference type="GO" id="GO:0016829">
    <property type="term" value="F:lyase activity"/>
    <property type="evidence" value="ECO:0007669"/>
    <property type="project" value="UniProtKB-KW"/>
</dbReference>
<keyword evidence="1" id="KW-0479">Metal-binding</keyword>
<dbReference type="InterPro" id="IPR011051">
    <property type="entry name" value="RmlC_Cupin_sf"/>
</dbReference>
<dbReference type="GO" id="GO:0046872">
    <property type="term" value="F:metal ion binding"/>
    <property type="evidence" value="ECO:0007669"/>
    <property type="project" value="UniProtKB-KW"/>
</dbReference>
<keyword evidence="3" id="KW-0456">Lyase</keyword>
<dbReference type="SUPFAM" id="SSF51182">
    <property type="entry name" value="RmlC-like cupins"/>
    <property type="match status" value="1"/>
</dbReference>
<dbReference type="PANTHER" id="PTHR35848:SF6">
    <property type="entry name" value="CUPIN TYPE-2 DOMAIN-CONTAINING PROTEIN"/>
    <property type="match status" value="1"/>
</dbReference>
<dbReference type="Pfam" id="PF07883">
    <property type="entry name" value="Cupin_2"/>
    <property type="match status" value="1"/>
</dbReference>
<sequence>MQPNQTSQIDVDGKILDGCDFEEMQCRKRDAFSVHVEHVPQEGGDDPAYGTVRWRTLMGGEQRETPEFVFGIAEYGPEGLLPAHRHSSAEFYFGLSGSGVVTVDGVAHPISEGIAIYIPGDAEHSVNASAEGLRFAYGFAESCFDNIVYRFSDNAT</sequence>
<dbReference type="GeneID" id="98664517"/>
<dbReference type="EMBL" id="FORY01000004">
    <property type="protein sequence ID" value="SFJ38571.1"/>
    <property type="molecule type" value="Genomic_DNA"/>
</dbReference>
<evidence type="ECO:0000259" key="2">
    <source>
        <dbReference type="Pfam" id="PF07883"/>
    </source>
</evidence>
<feature type="domain" description="Cupin type-2" evidence="2">
    <location>
        <begin position="73"/>
        <end position="134"/>
    </location>
</feature>
<dbReference type="Gene3D" id="2.60.120.10">
    <property type="entry name" value="Jelly Rolls"/>
    <property type="match status" value="1"/>
</dbReference>
<dbReference type="STRING" id="576117.SAMN04488138_104160"/>
<protein>
    <submittedName>
        <fullName evidence="3">Dimethylsulfoniopropionate lyase DddW</fullName>
    </submittedName>
</protein>
<dbReference type="AlphaFoldDB" id="A0A1I3QZ59"/>
<keyword evidence="4" id="KW-1185">Reference proteome</keyword>
<dbReference type="InterPro" id="IPR014710">
    <property type="entry name" value="RmlC-like_jellyroll"/>
</dbReference>
<gene>
    <name evidence="3" type="ORF">SAMN04488138_104160</name>
</gene>